<keyword evidence="1" id="KW-1133">Transmembrane helix</keyword>
<gene>
    <name evidence="2" type="ORF">VNO80_08419</name>
</gene>
<protein>
    <submittedName>
        <fullName evidence="2">Uncharacterized protein</fullName>
    </submittedName>
</protein>
<reference evidence="2 3" key="1">
    <citation type="submission" date="2024-01" db="EMBL/GenBank/DDBJ databases">
        <title>The genomes of 5 underutilized Papilionoideae crops provide insights into root nodulation and disease resistanc.</title>
        <authorList>
            <person name="Jiang F."/>
        </authorList>
    </citation>
    <scope>NUCLEOTIDE SEQUENCE [LARGE SCALE GENOMIC DNA]</scope>
    <source>
        <strain evidence="2">JINMINGXINNONG_FW02</strain>
        <tissue evidence="2">Leaves</tissue>
    </source>
</reference>
<dbReference type="AlphaFoldDB" id="A0AAN9RG74"/>
<keyword evidence="1" id="KW-0812">Transmembrane</keyword>
<accession>A0AAN9RG74</accession>
<dbReference type="Proteomes" id="UP001374584">
    <property type="component" value="Unassembled WGS sequence"/>
</dbReference>
<organism evidence="2 3">
    <name type="scientific">Phaseolus coccineus</name>
    <name type="common">Scarlet runner bean</name>
    <name type="synonym">Phaseolus multiflorus</name>
    <dbReference type="NCBI Taxonomy" id="3886"/>
    <lineage>
        <taxon>Eukaryota</taxon>
        <taxon>Viridiplantae</taxon>
        <taxon>Streptophyta</taxon>
        <taxon>Embryophyta</taxon>
        <taxon>Tracheophyta</taxon>
        <taxon>Spermatophyta</taxon>
        <taxon>Magnoliopsida</taxon>
        <taxon>eudicotyledons</taxon>
        <taxon>Gunneridae</taxon>
        <taxon>Pentapetalae</taxon>
        <taxon>rosids</taxon>
        <taxon>fabids</taxon>
        <taxon>Fabales</taxon>
        <taxon>Fabaceae</taxon>
        <taxon>Papilionoideae</taxon>
        <taxon>50 kb inversion clade</taxon>
        <taxon>NPAAA clade</taxon>
        <taxon>indigoferoid/millettioid clade</taxon>
        <taxon>Phaseoleae</taxon>
        <taxon>Phaseolus</taxon>
    </lineage>
</organism>
<dbReference type="EMBL" id="JAYMYR010000003">
    <property type="protein sequence ID" value="KAK7374975.1"/>
    <property type="molecule type" value="Genomic_DNA"/>
</dbReference>
<evidence type="ECO:0000256" key="1">
    <source>
        <dbReference type="SAM" id="Phobius"/>
    </source>
</evidence>
<feature type="transmembrane region" description="Helical" evidence="1">
    <location>
        <begin position="77"/>
        <end position="102"/>
    </location>
</feature>
<evidence type="ECO:0000313" key="3">
    <source>
        <dbReference type="Proteomes" id="UP001374584"/>
    </source>
</evidence>
<proteinExistence type="predicted"/>
<keyword evidence="3" id="KW-1185">Reference proteome</keyword>
<sequence>MAEASSAEHPQPQPTISGLKDFVPQQCYAVQQLGRCKSNQSKIQLLNLLHQGLSLDPTKPAGKCFLLLHTSSQATQLILLLSGCRIYSFCFLYQLLLVLFGFL</sequence>
<name>A0AAN9RG74_PHACN</name>
<comment type="caution">
    <text evidence="2">The sequence shown here is derived from an EMBL/GenBank/DDBJ whole genome shotgun (WGS) entry which is preliminary data.</text>
</comment>
<keyword evidence="1" id="KW-0472">Membrane</keyword>
<evidence type="ECO:0000313" key="2">
    <source>
        <dbReference type="EMBL" id="KAK7374975.1"/>
    </source>
</evidence>